<dbReference type="InterPro" id="IPR011545">
    <property type="entry name" value="DEAD/DEAH_box_helicase_dom"/>
</dbReference>
<evidence type="ECO:0000259" key="7">
    <source>
        <dbReference type="PROSITE" id="PS51192"/>
    </source>
</evidence>
<evidence type="ECO:0000256" key="6">
    <source>
        <dbReference type="SAM" id="MobiDB-lite"/>
    </source>
</evidence>
<dbReference type="PROSITE" id="PS51194">
    <property type="entry name" value="HELICASE_CTER"/>
    <property type="match status" value="1"/>
</dbReference>
<evidence type="ECO:0000256" key="2">
    <source>
        <dbReference type="ARBA" id="ARBA00022801"/>
    </source>
</evidence>
<proteinExistence type="predicted"/>
<dbReference type="CDD" id="cd00268">
    <property type="entry name" value="DEADc"/>
    <property type="match status" value="1"/>
</dbReference>
<feature type="domain" description="Helicase ATP-binding" evidence="7">
    <location>
        <begin position="38"/>
        <end position="220"/>
    </location>
</feature>
<dbReference type="EMBL" id="HBIB01038285">
    <property type="protein sequence ID" value="CAE0262667.1"/>
    <property type="molecule type" value="Transcribed_RNA"/>
</dbReference>
<dbReference type="AlphaFoldDB" id="A0A7S3LSH8"/>
<dbReference type="InterPro" id="IPR001650">
    <property type="entry name" value="Helicase_C-like"/>
</dbReference>
<dbReference type="SMART" id="SM00487">
    <property type="entry name" value="DEXDc"/>
    <property type="match status" value="1"/>
</dbReference>
<evidence type="ECO:0000256" key="3">
    <source>
        <dbReference type="ARBA" id="ARBA00022806"/>
    </source>
</evidence>
<evidence type="ECO:0000256" key="5">
    <source>
        <dbReference type="PROSITE-ProRule" id="PRU00552"/>
    </source>
</evidence>
<reference evidence="10" key="1">
    <citation type="submission" date="2021-01" db="EMBL/GenBank/DDBJ databases">
        <authorList>
            <person name="Corre E."/>
            <person name="Pelletier E."/>
            <person name="Niang G."/>
            <person name="Scheremetjew M."/>
            <person name="Finn R."/>
            <person name="Kale V."/>
            <person name="Holt S."/>
            <person name="Cochrane G."/>
            <person name="Meng A."/>
            <person name="Brown T."/>
            <person name="Cohen L."/>
        </authorList>
    </citation>
    <scope>NUCLEOTIDE SEQUENCE</scope>
    <source>
        <strain evidence="10">NIES-2562</strain>
    </source>
</reference>
<feature type="domain" description="Helicase C-terminal" evidence="8">
    <location>
        <begin position="244"/>
        <end position="394"/>
    </location>
</feature>
<dbReference type="GO" id="GO:0003724">
    <property type="term" value="F:RNA helicase activity"/>
    <property type="evidence" value="ECO:0007669"/>
    <property type="project" value="InterPro"/>
</dbReference>
<dbReference type="GO" id="GO:0003676">
    <property type="term" value="F:nucleic acid binding"/>
    <property type="evidence" value="ECO:0007669"/>
    <property type="project" value="InterPro"/>
</dbReference>
<evidence type="ECO:0000259" key="8">
    <source>
        <dbReference type="PROSITE" id="PS51194"/>
    </source>
</evidence>
<name>A0A7S3LSH8_9EUKA</name>
<gene>
    <name evidence="10" type="ORF">PBIL07802_LOCUS24962</name>
</gene>
<feature type="region of interest" description="Disordered" evidence="6">
    <location>
        <begin position="388"/>
        <end position="516"/>
    </location>
</feature>
<keyword evidence="3" id="KW-0347">Helicase</keyword>
<dbReference type="Pfam" id="PF00270">
    <property type="entry name" value="DEAD"/>
    <property type="match status" value="1"/>
</dbReference>
<evidence type="ECO:0000256" key="1">
    <source>
        <dbReference type="ARBA" id="ARBA00022741"/>
    </source>
</evidence>
<dbReference type="GO" id="GO:0005524">
    <property type="term" value="F:ATP binding"/>
    <property type="evidence" value="ECO:0007669"/>
    <property type="project" value="UniProtKB-KW"/>
</dbReference>
<dbReference type="Pfam" id="PF00271">
    <property type="entry name" value="Helicase_C"/>
    <property type="match status" value="1"/>
</dbReference>
<keyword evidence="4" id="KW-0067">ATP-binding</keyword>
<dbReference type="InterPro" id="IPR044742">
    <property type="entry name" value="DEAD/DEAH_RhlB"/>
</dbReference>
<evidence type="ECO:0000259" key="9">
    <source>
        <dbReference type="PROSITE" id="PS51195"/>
    </source>
</evidence>
<dbReference type="CDD" id="cd18787">
    <property type="entry name" value="SF2_C_DEAD"/>
    <property type="match status" value="1"/>
</dbReference>
<sequence>MAEKRSGAFQKLGLRDSIVESMDEMGIKNPTSIQNLVMPKIIEGGDVMFASETGSGKTLAFLSSAVERMKRNEAEKGIVQGEGRPSVLVLSPSRELAMQTASVSKEMSRVAKYRSLGVWGGVSSAKQRRDLKLPVDVLVGTPRRVLELREKGSLFFSKLNTIILDEADTLLSRAFEGEVKETMMHLKKAPFKRQFVLSSATITPELQHWARAFAPNIESVTSTSVHQSVPTVKQDFVELRGYDRHEKAIEYIEGSNKNFKTIAFVNSISSCRAFGHFVQERGVPAATVHGDMPAIVRERELDRFLTNEVPLLVSTDLFARGMDFRGVHHIVNVDFPKNAIDYLHRIGRTARAGKKGFVTNIVGRKDAWLSNRIQECIRTRTPLHAIDMEKREHRHRATPREEGGASKHARQAPHTQIPGKDRPGLRLRHKKMAYMPAVGGSGKERSSGPPRAISSRLLAKAKPGRMERTSEKEIAKKGQKKATYGKPKPTLEREMMNKRRKTDRTSKTAGKKGGRR</sequence>
<organism evidence="10">
    <name type="scientific">Palpitomonas bilix</name>
    <dbReference type="NCBI Taxonomy" id="652834"/>
    <lineage>
        <taxon>Eukaryota</taxon>
        <taxon>Eukaryota incertae sedis</taxon>
    </lineage>
</organism>
<dbReference type="PANTHER" id="PTHR47960">
    <property type="entry name" value="DEAD-BOX ATP-DEPENDENT RNA HELICASE 50"/>
    <property type="match status" value="1"/>
</dbReference>
<dbReference type="SUPFAM" id="SSF52540">
    <property type="entry name" value="P-loop containing nucleoside triphosphate hydrolases"/>
    <property type="match status" value="1"/>
</dbReference>
<feature type="compositionally biased region" description="Basic and acidic residues" evidence="6">
    <location>
        <begin position="464"/>
        <end position="476"/>
    </location>
</feature>
<dbReference type="InterPro" id="IPR014001">
    <property type="entry name" value="Helicase_ATP-bd"/>
</dbReference>
<protein>
    <submittedName>
        <fullName evidence="10">Uncharacterized protein</fullName>
    </submittedName>
</protein>
<dbReference type="PROSITE" id="PS51195">
    <property type="entry name" value="Q_MOTIF"/>
    <property type="match status" value="1"/>
</dbReference>
<evidence type="ECO:0000313" key="10">
    <source>
        <dbReference type="EMBL" id="CAE0262667.1"/>
    </source>
</evidence>
<dbReference type="Gene3D" id="3.40.50.300">
    <property type="entry name" value="P-loop containing nucleotide triphosphate hydrolases"/>
    <property type="match status" value="2"/>
</dbReference>
<dbReference type="PROSITE" id="PS51192">
    <property type="entry name" value="HELICASE_ATP_BIND_1"/>
    <property type="match status" value="1"/>
</dbReference>
<dbReference type="GO" id="GO:0016787">
    <property type="term" value="F:hydrolase activity"/>
    <property type="evidence" value="ECO:0007669"/>
    <property type="project" value="UniProtKB-KW"/>
</dbReference>
<dbReference type="InterPro" id="IPR027417">
    <property type="entry name" value="P-loop_NTPase"/>
</dbReference>
<evidence type="ECO:0000256" key="4">
    <source>
        <dbReference type="ARBA" id="ARBA00022840"/>
    </source>
</evidence>
<keyword evidence="2" id="KW-0378">Hydrolase</keyword>
<accession>A0A7S3LSH8</accession>
<feature type="domain" description="DEAD-box RNA helicase Q" evidence="9">
    <location>
        <begin position="7"/>
        <end position="35"/>
    </location>
</feature>
<dbReference type="SMART" id="SM00490">
    <property type="entry name" value="HELICc"/>
    <property type="match status" value="1"/>
</dbReference>
<keyword evidence="1" id="KW-0547">Nucleotide-binding</keyword>
<dbReference type="InterPro" id="IPR014014">
    <property type="entry name" value="RNA_helicase_DEAD_Q_motif"/>
</dbReference>
<feature type="short sequence motif" description="Q motif" evidence="5">
    <location>
        <begin position="7"/>
        <end position="35"/>
    </location>
</feature>